<dbReference type="PANTHER" id="PTHR11360:SF234">
    <property type="entry name" value="MFS-TYPE TRANSPORTER DBAD-RELATED"/>
    <property type="match status" value="1"/>
</dbReference>
<feature type="transmembrane region" description="Helical" evidence="4">
    <location>
        <begin position="337"/>
        <end position="355"/>
    </location>
</feature>
<feature type="transmembrane region" description="Helical" evidence="4">
    <location>
        <begin position="306"/>
        <end position="325"/>
    </location>
</feature>
<feature type="transmembrane region" description="Helical" evidence="4">
    <location>
        <begin position="107"/>
        <end position="128"/>
    </location>
</feature>
<gene>
    <name evidence="6" type="ORF">PRZ48_004062</name>
</gene>
<dbReference type="EMBL" id="JAXOVC010000002">
    <property type="protein sequence ID" value="KAK4506097.1"/>
    <property type="molecule type" value="Genomic_DNA"/>
</dbReference>
<protein>
    <recommendedName>
        <fullName evidence="5">Major facilitator superfamily (MFS) profile domain-containing protein</fullName>
    </recommendedName>
</protein>
<evidence type="ECO:0000256" key="3">
    <source>
        <dbReference type="SAM" id="MobiDB-lite"/>
    </source>
</evidence>
<feature type="region of interest" description="Disordered" evidence="3">
    <location>
        <begin position="1"/>
        <end position="62"/>
    </location>
</feature>
<reference evidence="6 7" key="1">
    <citation type="journal article" date="2023" name="G3 (Bethesda)">
        <title>A chromosome-level genome assembly of Zasmidium syzygii isolated from banana leaves.</title>
        <authorList>
            <person name="van Westerhoven A.C."/>
            <person name="Mehrabi R."/>
            <person name="Talebi R."/>
            <person name="Steentjes M.B.F."/>
            <person name="Corcolon B."/>
            <person name="Chong P.A."/>
            <person name="Kema G.H.J."/>
            <person name="Seidl M.F."/>
        </authorList>
    </citation>
    <scope>NUCLEOTIDE SEQUENCE [LARGE SCALE GENOMIC DNA]</scope>
    <source>
        <strain evidence="6 7">P124</strain>
    </source>
</reference>
<evidence type="ECO:0000256" key="4">
    <source>
        <dbReference type="SAM" id="Phobius"/>
    </source>
</evidence>
<feature type="transmembrane region" description="Helical" evidence="4">
    <location>
        <begin position="269"/>
        <end position="291"/>
    </location>
</feature>
<keyword evidence="4" id="KW-0472">Membrane</keyword>
<dbReference type="InterPro" id="IPR011701">
    <property type="entry name" value="MFS"/>
</dbReference>
<dbReference type="PANTHER" id="PTHR11360">
    <property type="entry name" value="MONOCARBOXYLATE TRANSPORTER"/>
    <property type="match status" value="1"/>
</dbReference>
<comment type="caution">
    <text evidence="6">The sequence shown here is derived from an EMBL/GenBank/DDBJ whole genome shotgun (WGS) entry which is preliminary data.</text>
</comment>
<feature type="compositionally biased region" description="Low complexity" evidence="3">
    <location>
        <begin position="18"/>
        <end position="29"/>
    </location>
</feature>
<feature type="transmembrane region" description="Helical" evidence="4">
    <location>
        <begin position="397"/>
        <end position="415"/>
    </location>
</feature>
<feature type="transmembrane region" description="Helical" evidence="4">
    <location>
        <begin position="361"/>
        <end position="385"/>
    </location>
</feature>
<dbReference type="InterPro" id="IPR050327">
    <property type="entry name" value="Proton-linked_MCT"/>
</dbReference>
<dbReference type="Proteomes" id="UP001305779">
    <property type="component" value="Unassembled WGS sequence"/>
</dbReference>
<proteinExistence type="inferred from homology"/>
<feature type="compositionally biased region" description="Basic and acidic residues" evidence="3">
    <location>
        <begin position="1"/>
        <end position="17"/>
    </location>
</feature>
<evidence type="ECO:0000256" key="2">
    <source>
        <dbReference type="ARBA" id="ARBA00006727"/>
    </source>
</evidence>
<feature type="transmembrane region" description="Helical" evidence="4">
    <location>
        <begin position="67"/>
        <end position="87"/>
    </location>
</feature>
<feature type="transmembrane region" description="Helical" evidence="4">
    <location>
        <begin position="427"/>
        <end position="448"/>
    </location>
</feature>
<comment type="subcellular location">
    <subcellularLocation>
        <location evidence="1">Membrane</location>
        <topology evidence="1">Multi-pass membrane protein</topology>
    </subcellularLocation>
</comment>
<keyword evidence="4" id="KW-1133">Transmembrane helix</keyword>
<dbReference type="PROSITE" id="PS50850">
    <property type="entry name" value="MFS"/>
    <property type="match status" value="1"/>
</dbReference>
<dbReference type="Pfam" id="PF07690">
    <property type="entry name" value="MFS_1"/>
    <property type="match status" value="1"/>
</dbReference>
<sequence>MTNLEQERALESDESMKLDPSTDPSDLPPQMSGAAESIGDERAISNKEQPPNEPPPADLPKSPNGGLAAWTQCIASFCLWFAVWGLVNSTGVYQAYYEDVALPDSSSSSISWIGSLQLFLMIGGTSLIGPIFDRGYLRTLLITGTFLLVFGLMMTSLCTAYWQFMLAQGVCMGLGMSCLFVPLVAVLPPYFTTRRALAMGIAASGSSIGAIIFAVMFQQLQPKIGFGWTIRCIGFVVLASLAFPLVTMRKLIKESPPRAFIDNSALKEWPFVLTLPAMFLVFCGLYVPYFYIEVYSVQKHAASPEITQYLIVFMNAGSLFGRLLPNMLADKVGPINTIIAISFITGAVGLSWIGVTAQPGIITFGVLYGFFSGSYVALTAVVWAALSPNPRVLGTRIAMMTIPQAAGLLIGNPIGGTLEYGSSFLGLQLFCGLTVMASGFFMLAARWAQLKAGAGWKG</sequence>
<dbReference type="InterPro" id="IPR020846">
    <property type="entry name" value="MFS_dom"/>
</dbReference>
<keyword evidence="7" id="KW-1185">Reference proteome</keyword>
<evidence type="ECO:0000256" key="1">
    <source>
        <dbReference type="ARBA" id="ARBA00004141"/>
    </source>
</evidence>
<evidence type="ECO:0000259" key="5">
    <source>
        <dbReference type="PROSITE" id="PS50850"/>
    </source>
</evidence>
<dbReference type="InterPro" id="IPR036259">
    <property type="entry name" value="MFS_trans_sf"/>
</dbReference>
<feature type="transmembrane region" description="Helical" evidence="4">
    <location>
        <begin position="135"/>
        <end position="154"/>
    </location>
</feature>
<dbReference type="Gene3D" id="1.20.1250.20">
    <property type="entry name" value="MFS general substrate transporter like domains"/>
    <property type="match status" value="2"/>
</dbReference>
<organism evidence="6 7">
    <name type="scientific">Zasmidium cellare</name>
    <name type="common">Wine cellar mold</name>
    <name type="synonym">Racodium cellare</name>
    <dbReference type="NCBI Taxonomy" id="395010"/>
    <lineage>
        <taxon>Eukaryota</taxon>
        <taxon>Fungi</taxon>
        <taxon>Dikarya</taxon>
        <taxon>Ascomycota</taxon>
        <taxon>Pezizomycotina</taxon>
        <taxon>Dothideomycetes</taxon>
        <taxon>Dothideomycetidae</taxon>
        <taxon>Mycosphaerellales</taxon>
        <taxon>Mycosphaerellaceae</taxon>
        <taxon>Zasmidium</taxon>
    </lineage>
</organism>
<dbReference type="SUPFAM" id="SSF103473">
    <property type="entry name" value="MFS general substrate transporter"/>
    <property type="match status" value="1"/>
</dbReference>
<evidence type="ECO:0000313" key="6">
    <source>
        <dbReference type="EMBL" id="KAK4506097.1"/>
    </source>
</evidence>
<feature type="transmembrane region" description="Helical" evidence="4">
    <location>
        <begin position="228"/>
        <end position="248"/>
    </location>
</feature>
<comment type="similarity">
    <text evidence="2">Belongs to the major facilitator superfamily. Monocarboxylate porter (TC 2.A.1.13) family.</text>
</comment>
<feature type="transmembrane region" description="Helical" evidence="4">
    <location>
        <begin position="196"/>
        <end position="216"/>
    </location>
</feature>
<name>A0ABR0EWU2_ZASCE</name>
<feature type="transmembrane region" description="Helical" evidence="4">
    <location>
        <begin position="160"/>
        <end position="184"/>
    </location>
</feature>
<keyword evidence="4" id="KW-0812">Transmembrane</keyword>
<accession>A0ABR0EWU2</accession>
<evidence type="ECO:0000313" key="7">
    <source>
        <dbReference type="Proteomes" id="UP001305779"/>
    </source>
</evidence>
<feature type="domain" description="Major facilitator superfamily (MFS) profile" evidence="5">
    <location>
        <begin position="68"/>
        <end position="446"/>
    </location>
</feature>